<sequence length="173" mass="19314">MSPAAVPLLSIPVGVVVERRKAASQWTDFIWRAVGVLPGEPDMEAWTVLREQDDVTLFYVGSALVDLYRSETERYRENLASGTPSIWVVMSPSEGAWPYAVTAATADAAEGESFTEAATNLVEPVPMPEIIRDAIDRFIAGHHVEREEFFKRRRGRADPEALARRLQKGRTNE</sequence>
<name>A0A380W6I6_AFIFE</name>
<dbReference type="AlphaFoldDB" id="A0A380W6I6"/>
<dbReference type="EMBL" id="UIGB01000001">
    <property type="protein sequence ID" value="SUU84063.1"/>
    <property type="molecule type" value="Genomic_DNA"/>
</dbReference>
<reference evidence="1 2" key="1">
    <citation type="submission" date="2018-06" db="EMBL/GenBank/DDBJ databases">
        <authorList>
            <consortium name="Pathogen Informatics"/>
            <person name="Doyle S."/>
        </authorList>
    </citation>
    <scope>NUCLEOTIDE SEQUENCE [LARGE SCALE GENOMIC DNA]</scope>
    <source>
        <strain evidence="1 2">NCTC12722</strain>
    </source>
</reference>
<evidence type="ECO:0000313" key="2">
    <source>
        <dbReference type="Proteomes" id="UP000254343"/>
    </source>
</evidence>
<evidence type="ECO:0000313" key="1">
    <source>
        <dbReference type="EMBL" id="SUU84063.1"/>
    </source>
</evidence>
<dbReference type="InterPro" id="IPR021736">
    <property type="entry name" value="DUF3305"/>
</dbReference>
<dbReference type="Pfam" id="PF11749">
    <property type="entry name" value="DUF3305"/>
    <property type="match status" value="1"/>
</dbReference>
<proteinExistence type="predicted"/>
<protein>
    <submittedName>
        <fullName evidence="1">Protein of uncharacterized function (DUF3305)</fullName>
    </submittedName>
</protein>
<dbReference type="Proteomes" id="UP000254343">
    <property type="component" value="Unassembled WGS sequence"/>
</dbReference>
<dbReference type="RefSeq" id="WP_002718843.1">
    <property type="nucleotide sequence ID" value="NZ_UFSI01000001.1"/>
</dbReference>
<accession>A0A380W6I6</accession>
<dbReference type="OrthoDB" id="7271084at2"/>
<organism evidence="1 2">
    <name type="scientific">Afipia felis</name>
    <name type="common">Cat scratch disease bacillus</name>
    <dbReference type="NCBI Taxonomy" id="1035"/>
    <lineage>
        <taxon>Bacteria</taxon>
        <taxon>Pseudomonadati</taxon>
        <taxon>Pseudomonadota</taxon>
        <taxon>Alphaproteobacteria</taxon>
        <taxon>Hyphomicrobiales</taxon>
        <taxon>Nitrobacteraceae</taxon>
        <taxon>Afipia</taxon>
    </lineage>
</organism>
<gene>
    <name evidence="1" type="ORF">NCTC12722_01246</name>
</gene>